<dbReference type="PANTHER" id="PTHR30046:SF0">
    <property type="entry name" value="FLAGELLAR M-RING PROTEIN"/>
    <property type="match status" value="1"/>
</dbReference>
<dbReference type="Pfam" id="PF08345">
    <property type="entry name" value="YscJ_FliF_C"/>
    <property type="match status" value="1"/>
</dbReference>
<evidence type="ECO:0000259" key="13">
    <source>
        <dbReference type="Pfam" id="PF08345"/>
    </source>
</evidence>
<evidence type="ECO:0000256" key="1">
    <source>
        <dbReference type="ARBA" id="ARBA00004117"/>
    </source>
</evidence>
<dbReference type="InterPro" id="IPR043427">
    <property type="entry name" value="YscJ/FliF"/>
</dbReference>
<feature type="domain" description="Flagellar M-ring N-terminal" evidence="12">
    <location>
        <begin position="63"/>
        <end position="233"/>
    </location>
</feature>
<dbReference type="EMBL" id="WTYA01000001">
    <property type="protein sequence ID" value="MXP27653.1"/>
    <property type="molecule type" value="Genomic_DNA"/>
</dbReference>
<dbReference type="InterPro" id="IPR006182">
    <property type="entry name" value="FliF_N_dom"/>
</dbReference>
<feature type="domain" description="Flagellar M-ring C-terminal" evidence="13">
    <location>
        <begin position="261"/>
        <end position="423"/>
    </location>
</feature>
<dbReference type="OrthoDB" id="9807026at2"/>
<dbReference type="PANTHER" id="PTHR30046">
    <property type="entry name" value="FLAGELLAR M-RING PROTEIN"/>
    <property type="match status" value="1"/>
</dbReference>
<dbReference type="InterPro" id="IPR013556">
    <property type="entry name" value="Flag_M-ring_C"/>
</dbReference>
<keyword evidence="14" id="KW-0282">Flagellum</keyword>
<evidence type="ECO:0000256" key="9">
    <source>
        <dbReference type="PIRNR" id="PIRNR004862"/>
    </source>
</evidence>
<dbReference type="PIRSF" id="PIRSF004862">
    <property type="entry name" value="FliF"/>
    <property type="match status" value="1"/>
</dbReference>
<comment type="caution">
    <text evidence="14">The sequence shown here is derived from an EMBL/GenBank/DDBJ whole genome shotgun (WGS) entry which is preliminary data.</text>
</comment>
<evidence type="ECO:0000256" key="4">
    <source>
        <dbReference type="ARBA" id="ARBA00022475"/>
    </source>
</evidence>
<keyword evidence="15" id="KW-1185">Reference proteome</keyword>
<evidence type="ECO:0000256" key="2">
    <source>
        <dbReference type="ARBA" id="ARBA00004651"/>
    </source>
</evidence>
<keyword evidence="8 9" id="KW-0975">Bacterial flagellum</keyword>
<dbReference type="GO" id="GO:0009431">
    <property type="term" value="C:bacterial-type flagellum basal body, MS ring"/>
    <property type="evidence" value="ECO:0007669"/>
    <property type="project" value="InterPro"/>
</dbReference>
<feature type="transmembrane region" description="Helical" evidence="11">
    <location>
        <begin position="438"/>
        <end position="460"/>
    </location>
</feature>
<protein>
    <recommendedName>
        <fullName evidence="9">Flagellar M-ring protein</fullName>
    </recommendedName>
</protein>
<proteinExistence type="inferred from homology"/>
<dbReference type="RefSeq" id="WP_160751924.1">
    <property type="nucleotide sequence ID" value="NZ_WTYA01000001.1"/>
</dbReference>
<evidence type="ECO:0000256" key="3">
    <source>
        <dbReference type="ARBA" id="ARBA00007971"/>
    </source>
</evidence>
<evidence type="ECO:0000256" key="8">
    <source>
        <dbReference type="ARBA" id="ARBA00023143"/>
    </source>
</evidence>
<sequence>MTAIIPSQDFAAASGQGGFADRLTRIGAQLREPAMKRLLPWFVSIGGLGLAALTWALLAPAPQRVLYTSLDDSERASVVSALDQAGIGYNINNDSGALSVGEDDLYRARMVVASNGALAAPADGSALLNSLPMGASRNLEGDRLRAARERDLELTIAQIDGVRAVRVHLAQAERSVFVREDLPPSASVMVTLARGRQLSESQVSAIANLVAASVPGLSLDAVRIVDQHGSLLTQPSSEGADRLAYQAEMEAKLRSQLSQVLTPMFGEGNFSSEVQVNLDMDELTSARESYDKDGSLRSEIASQSTAAQRQPAGGIPGATTNLAPAAAQAQERAPQGGPQAGQAANQPSGQSQTSRKWDFGREVAVTNKQPGDVRQLSVAVAIDQAALKGAKPADIAKIEALVGATVGANPARGDKVTVLVRPFEKADVVAPNFWEESWFATVLRNVVALLGVILVLLFGVRPMVKAVRDRKLANADGSDGEGDDSEAGVGSDAARTTDRPSIPQGEDLTEQVELARRISREQPGDALNALRALLENNSAKEAAE</sequence>
<keyword evidence="4" id="KW-1003">Cell membrane</keyword>
<evidence type="ECO:0000256" key="6">
    <source>
        <dbReference type="ARBA" id="ARBA00022989"/>
    </source>
</evidence>
<comment type="function">
    <text evidence="9">The M ring may be actively involved in energy transduction.</text>
</comment>
<reference evidence="14 15" key="1">
    <citation type="submission" date="2019-12" db="EMBL/GenBank/DDBJ databases">
        <title>Genomic-based taxomic classification of the family Erythrobacteraceae.</title>
        <authorList>
            <person name="Xu L."/>
        </authorList>
    </citation>
    <scope>NUCLEOTIDE SEQUENCE [LARGE SCALE GENOMIC DNA]</scope>
    <source>
        <strain evidence="14 15">KEMB 9005-328</strain>
    </source>
</reference>
<evidence type="ECO:0000313" key="14">
    <source>
        <dbReference type="EMBL" id="MXP27653.1"/>
    </source>
</evidence>
<keyword evidence="6 11" id="KW-1133">Transmembrane helix</keyword>
<dbReference type="GO" id="GO:0071973">
    <property type="term" value="P:bacterial-type flagellum-dependent cell motility"/>
    <property type="evidence" value="ECO:0007669"/>
    <property type="project" value="InterPro"/>
</dbReference>
<organism evidence="14 15">
    <name type="scientific">Qipengyuania algicida</name>
    <dbReference type="NCBI Taxonomy" id="1836209"/>
    <lineage>
        <taxon>Bacteria</taxon>
        <taxon>Pseudomonadati</taxon>
        <taxon>Pseudomonadota</taxon>
        <taxon>Alphaproteobacteria</taxon>
        <taxon>Sphingomonadales</taxon>
        <taxon>Erythrobacteraceae</taxon>
        <taxon>Qipengyuania</taxon>
    </lineage>
</organism>
<feature type="compositionally biased region" description="Low complexity" evidence="10">
    <location>
        <begin position="317"/>
        <end position="352"/>
    </location>
</feature>
<dbReference type="PRINTS" id="PR01009">
    <property type="entry name" value="FLGMRINGFLIF"/>
</dbReference>
<comment type="subcellular location">
    <subcellularLocation>
        <location evidence="1 9">Bacterial flagellum basal body</location>
    </subcellularLocation>
    <subcellularLocation>
        <location evidence="2">Cell membrane</location>
        <topology evidence="2">Multi-pass membrane protein</topology>
    </subcellularLocation>
</comment>
<evidence type="ECO:0000259" key="12">
    <source>
        <dbReference type="Pfam" id="PF01514"/>
    </source>
</evidence>
<feature type="region of interest" description="Disordered" evidence="10">
    <location>
        <begin position="288"/>
        <end position="357"/>
    </location>
</feature>
<feature type="region of interest" description="Disordered" evidence="10">
    <location>
        <begin position="473"/>
        <end position="515"/>
    </location>
</feature>
<evidence type="ECO:0000256" key="11">
    <source>
        <dbReference type="SAM" id="Phobius"/>
    </source>
</evidence>
<keyword evidence="14" id="KW-0966">Cell projection</keyword>
<dbReference type="Pfam" id="PF01514">
    <property type="entry name" value="YscJ_FliF"/>
    <property type="match status" value="1"/>
</dbReference>
<keyword evidence="7 11" id="KW-0472">Membrane</keyword>
<dbReference type="AlphaFoldDB" id="A0A845AEK5"/>
<keyword evidence="14" id="KW-0969">Cilium</keyword>
<evidence type="ECO:0000256" key="7">
    <source>
        <dbReference type="ARBA" id="ARBA00023136"/>
    </source>
</evidence>
<gene>
    <name evidence="14" type="primary">fliF</name>
    <name evidence="14" type="ORF">GRI58_02305</name>
</gene>
<dbReference type="Gene3D" id="3.30.300.30">
    <property type="match status" value="1"/>
</dbReference>
<evidence type="ECO:0000256" key="10">
    <source>
        <dbReference type="SAM" id="MobiDB-lite"/>
    </source>
</evidence>
<comment type="similarity">
    <text evidence="3 9">Belongs to the FliF family.</text>
</comment>
<dbReference type="InterPro" id="IPR000067">
    <property type="entry name" value="FlgMring_FliF"/>
</dbReference>
<name>A0A845AEK5_9SPHN</name>
<feature type="transmembrane region" description="Helical" evidence="11">
    <location>
        <begin position="38"/>
        <end position="58"/>
    </location>
</feature>
<dbReference type="GO" id="GO:0003774">
    <property type="term" value="F:cytoskeletal motor activity"/>
    <property type="evidence" value="ECO:0007669"/>
    <property type="project" value="InterPro"/>
</dbReference>
<evidence type="ECO:0000313" key="15">
    <source>
        <dbReference type="Proteomes" id="UP000439780"/>
    </source>
</evidence>
<dbReference type="Proteomes" id="UP000439780">
    <property type="component" value="Unassembled WGS sequence"/>
</dbReference>
<dbReference type="GO" id="GO:0005886">
    <property type="term" value="C:plasma membrane"/>
    <property type="evidence" value="ECO:0007669"/>
    <property type="project" value="UniProtKB-SubCell"/>
</dbReference>
<dbReference type="NCBIfam" id="TIGR00206">
    <property type="entry name" value="fliF"/>
    <property type="match status" value="1"/>
</dbReference>
<accession>A0A845AEK5</accession>
<dbReference type="InterPro" id="IPR045851">
    <property type="entry name" value="AMP-bd_C_sf"/>
</dbReference>
<evidence type="ECO:0000256" key="5">
    <source>
        <dbReference type="ARBA" id="ARBA00022692"/>
    </source>
</evidence>
<keyword evidence="5 11" id="KW-0812">Transmembrane</keyword>